<name>A0A9X5GR34_9FIRM</name>
<evidence type="ECO:0000313" key="4">
    <source>
        <dbReference type="Proteomes" id="UP001154420"/>
    </source>
</evidence>
<dbReference type="InterPro" id="IPR045006">
    <property type="entry name" value="CHLI-like"/>
</dbReference>
<evidence type="ECO:0000256" key="1">
    <source>
        <dbReference type="ARBA" id="ARBA00006354"/>
    </source>
</evidence>
<dbReference type="Gene3D" id="3.30.230.10">
    <property type="match status" value="1"/>
</dbReference>
<dbReference type="AlphaFoldDB" id="A0A9X5GR34"/>
<dbReference type="InterPro" id="IPR020568">
    <property type="entry name" value="Ribosomal_Su5_D2-typ_SF"/>
</dbReference>
<sequence length="417" mass="44967">MHWSGIVRRDFLFSTILSGTVYGVEGNLIQVEVDLSSGLPCFVMVGSLSSEVKESGERVRVALKNMGIRMPPMHVAVNLSPADLRKAGTGFDLPIAIGVLAAMEKIPPASAEGILVMGELGLNGEIRPVKGVLPIAAGAFKAGVRKCIVPKENAKEAALAGLKTAGVLELSQVIDYLKLSAQEQDIKLPPEQMDINLLLGELAQGDGYEVDFSEIVGQESVKRAALIAAAGFHHLLIKGPPGGGKTMIAKRIPTILPDLSLEENLEVSSIYSIAGKLPKGSCLLRERPFLNPHHTISPQALSGGGKVPKPGVISLAHRGVLFLDELPEFKRQTLDLLRQPLEEKSIQIDRSSGSFTFPADVMLVGAMNIATTKLIQWKPTKLLENKAFQGLGRVTYWILGQIAVILRQPHWIFCTSF</sequence>
<dbReference type="PANTHER" id="PTHR32039">
    <property type="entry name" value="MAGNESIUM-CHELATASE SUBUNIT CHLI"/>
    <property type="match status" value="1"/>
</dbReference>
<keyword evidence="3" id="KW-0547">Nucleotide-binding</keyword>
<dbReference type="Proteomes" id="UP001154420">
    <property type="component" value="Unassembled WGS sequence"/>
</dbReference>
<accession>A0A9X5GR34</accession>
<dbReference type="SMART" id="SM00382">
    <property type="entry name" value="AAA"/>
    <property type="match status" value="1"/>
</dbReference>
<gene>
    <name evidence="3" type="ORF">D5281_03325</name>
</gene>
<comment type="similarity">
    <text evidence="1">Belongs to the Mg-chelatase subunits D/I family. ComM subfamily.</text>
</comment>
<dbReference type="InterPro" id="IPR000523">
    <property type="entry name" value="Mg_chelatse_chII-like_cat_dom"/>
</dbReference>
<dbReference type="PRINTS" id="PR00830">
    <property type="entry name" value="ENDOLAPTASE"/>
</dbReference>
<dbReference type="InterPro" id="IPR004482">
    <property type="entry name" value="Mg_chelat-rel"/>
</dbReference>
<keyword evidence="4" id="KW-1185">Reference proteome</keyword>
<dbReference type="Pfam" id="PF13541">
    <property type="entry name" value="ChlI"/>
    <property type="match status" value="1"/>
</dbReference>
<dbReference type="InterPro" id="IPR003593">
    <property type="entry name" value="AAA+_ATPase"/>
</dbReference>
<dbReference type="PANTHER" id="PTHR32039:SF7">
    <property type="entry name" value="COMPETENCE PROTEIN COMM"/>
    <property type="match status" value="1"/>
</dbReference>
<comment type="caution">
    <text evidence="3">The sequence shown here is derived from an EMBL/GenBank/DDBJ whole genome shotgun (WGS) entry which is preliminary data.</text>
</comment>
<dbReference type="SUPFAM" id="SSF52540">
    <property type="entry name" value="P-loop containing nucleoside triphosphate hydrolases"/>
    <property type="match status" value="1"/>
</dbReference>
<dbReference type="InterPro" id="IPR027417">
    <property type="entry name" value="P-loop_NTPase"/>
</dbReference>
<feature type="domain" description="AAA+ ATPase" evidence="2">
    <location>
        <begin position="231"/>
        <end position="381"/>
    </location>
</feature>
<dbReference type="Pfam" id="PF01078">
    <property type="entry name" value="Mg_chelatase"/>
    <property type="match status" value="1"/>
</dbReference>
<dbReference type="NCBIfam" id="TIGR00368">
    <property type="entry name" value="YifB family Mg chelatase-like AAA ATPase"/>
    <property type="match status" value="1"/>
</dbReference>
<proteinExistence type="inferred from homology"/>
<organism evidence="3 4">
    <name type="scientific">Parablautia muri</name>
    <dbReference type="NCBI Taxonomy" id="2320879"/>
    <lineage>
        <taxon>Bacteria</taxon>
        <taxon>Bacillati</taxon>
        <taxon>Bacillota</taxon>
        <taxon>Clostridia</taxon>
        <taxon>Lachnospirales</taxon>
        <taxon>Lachnospiraceae</taxon>
        <taxon>Parablautia</taxon>
    </lineage>
</organism>
<evidence type="ECO:0000259" key="2">
    <source>
        <dbReference type="SMART" id="SM00382"/>
    </source>
</evidence>
<keyword evidence="3" id="KW-0067">ATP-binding</keyword>
<dbReference type="EMBL" id="QZDT01000003">
    <property type="protein sequence ID" value="NBJ91645.1"/>
    <property type="molecule type" value="Genomic_DNA"/>
</dbReference>
<dbReference type="SUPFAM" id="SSF54211">
    <property type="entry name" value="Ribosomal protein S5 domain 2-like"/>
    <property type="match status" value="1"/>
</dbReference>
<dbReference type="GO" id="GO:0005524">
    <property type="term" value="F:ATP binding"/>
    <property type="evidence" value="ECO:0007669"/>
    <property type="project" value="UniProtKB-KW"/>
</dbReference>
<dbReference type="Gene3D" id="3.40.50.300">
    <property type="entry name" value="P-loop containing nucleotide triphosphate hydrolases"/>
    <property type="match status" value="1"/>
</dbReference>
<reference evidence="3" key="1">
    <citation type="submission" date="2018-09" db="EMBL/GenBank/DDBJ databases">
        <title>Murine metabolic-syndrome-specific gut microbial biobank.</title>
        <authorList>
            <person name="Liu C."/>
        </authorList>
    </citation>
    <scope>NUCLEOTIDE SEQUENCE</scope>
    <source>
        <strain evidence="3">D42-62</strain>
    </source>
</reference>
<dbReference type="InterPro" id="IPR014721">
    <property type="entry name" value="Ribsml_uS5_D2-typ_fold_subgr"/>
</dbReference>
<protein>
    <submittedName>
        <fullName evidence="3">ATP-binding protein</fullName>
    </submittedName>
</protein>
<evidence type="ECO:0000313" key="3">
    <source>
        <dbReference type="EMBL" id="NBJ91645.1"/>
    </source>
</evidence>